<protein>
    <submittedName>
        <fullName evidence="1">Uncharacterized protein</fullName>
    </submittedName>
</protein>
<sequence>MHLLLFSPSLHPSPH</sequence>
<evidence type="ECO:0000313" key="1">
    <source>
        <dbReference type="EMBL" id="JAE18748.1"/>
    </source>
</evidence>
<proteinExistence type="predicted"/>
<reference evidence="1" key="1">
    <citation type="submission" date="2014-09" db="EMBL/GenBank/DDBJ databases">
        <authorList>
            <person name="Magalhaes I.L.F."/>
            <person name="Oliveira U."/>
            <person name="Santos F.R."/>
            <person name="Vidigal T.H.D.A."/>
            <person name="Brescovit A.D."/>
            <person name="Santos A.J."/>
        </authorList>
    </citation>
    <scope>NUCLEOTIDE SEQUENCE</scope>
    <source>
        <tissue evidence="1">Shoot tissue taken approximately 20 cm above the soil surface</tissue>
    </source>
</reference>
<organism evidence="1">
    <name type="scientific">Arundo donax</name>
    <name type="common">Giant reed</name>
    <name type="synonym">Donax arundinaceus</name>
    <dbReference type="NCBI Taxonomy" id="35708"/>
    <lineage>
        <taxon>Eukaryota</taxon>
        <taxon>Viridiplantae</taxon>
        <taxon>Streptophyta</taxon>
        <taxon>Embryophyta</taxon>
        <taxon>Tracheophyta</taxon>
        <taxon>Spermatophyta</taxon>
        <taxon>Magnoliopsida</taxon>
        <taxon>Liliopsida</taxon>
        <taxon>Poales</taxon>
        <taxon>Poaceae</taxon>
        <taxon>PACMAD clade</taxon>
        <taxon>Arundinoideae</taxon>
        <taxon>Arundineae</taxon>
        <taxon>Arundo</taxon>
    </lineage>
</organism>
<dbReference type="EMBL" id="GBRH01179148">
    <property type="protein sequence ID" value="JAE18748.1"/>
    <property type="molecule type" value="Transcribed_RNA"/>
</dbReference>
<name>A0A0A9GDI9_ARUDO</name>
<reference evidence="1" key="2">
    <citation type="journal article" date="2015" name="Data Brief">
        <title>Shoot transcriptome of the giant reed, Arundo donax.</title>
        <authorList>
            <person name="Barrero R.A."/>
            <person name="Guerrero F.D."/>
            <person name="Moolhuijzen P."/>
            <person name="Goolsby J.A."/>
            <person name="Tidwell J."/>
            <person name="Bellgard S.E."/>
            <person name="Bellgard M.I."/>
        </authorList>
    </citation>
    <scope>NUCLEOTIDE SEQUENCE</scope>
    <source>
        <tissue evidence="1">Shoot tissue taken approximately 20 cm above the soil surface</tissue>
    </source>
</reference>
<accession>A0A0A9GDI9</accession>